<comment type="caution">
    <text evidence="2">The sequence shown here is derived from an EMBL/GenBank/DDBJ whole genome shotgun (WGS) entry which is preliminary data.</text>
</comment>
<dbReference type="AlphaFoldDB" id="A0A8T2LCZ3"/>
<dbReference type="InterPro" id="IPR050143">
    <property type="entry name" value="TRIM/RBCC"/>
</dbReference>
<dbReference type="EMBL" id="JAICCE010000013">
    <property type="protein sequence ID" value="KAG9269269.1"/>
    <property type="molecule type" value="Genomic_DNA"/>
</dbReference>
<dbReference type="Proteomes" id="UP000752171">
    <property type="component" value="Unassembled WGS sequence"/>
</dbReference>
<dbReference type="InterPro" id="IPR001870">
    <property type="entry name" value="B30.2/SPRY"/>
</dbReference>
<evidence type="ECO:0000313" key="3">
    <source>
        <dbReference type="Proteomes" id="UP000752171"/>
    </source>
</evidence>
<reference evidence="2 3" key="1">
    <citation type="submission" date="2021-07" db="EMBL/GenBank/DDBJ databases">
        <authorList>
            <person name="Imarazene B."/>
            <person name="Zahm M."/>
            <person name="Klopp C."/>
            <person name="Cabau C."/>
            <person name="Beille S."/>
            <person name="Jouanno E."/>
            <person name="Castinel A."/>
            <person name="Lluch J."/>
            <person name="Gil L."/>
            <person name="Kuchtly C."/>
            <person name="Lopez Roques C."/>
            <person name="Donnadieu C."/>
            <person name="Parrinello H."/>
            <person name="Journot L."/>
            <person name="Du K."/>
            <person name="Schartl M."/>
            <person name="Retaux S."/>
            <person name="Guiguen Y."/>
        </authorList>
    </citation>
    <scope>NUCLEOTIDE SEQUENCE [LARGE SCALE GENOMIC DNA]</scope>
    <source>
        <strain evidence="2">Pach_M1</strain>
        <tissue evidence="2">Testis</tissue>
    </source>
</reference>
<sequence>MKAEDIQFLQNFKSTEKQVQCSPKHPEKTSGALINVAKHLSNLKFRVWEKMQEIIQYTPVTLDPNTAHPNLHLSDDLTAVEKRDQRSSVPDNPERFDERRCVLGSEGFNSGTHCWDVQVGEHDTWVLGLIPESVTRKGYSFWNSVWSLDYDKSITKYGIRCPGQSVLFLTPKEKLQRVRVQLDWDSGKLTFTDLLTNTHLRTITHTFTERLLPLFCNESVYPLRILPVKTSVTVEQHS</sequence>
<dbReference type="Pfam" id="PF13765">
    <property type="entry name" value="PRY"/>
    <property type="match status" value="1"/>
</dbReference>
<dbReference type="PRINTS" id="PR01407">
    <property type="entry name" value="BUTYPHLNCDUF"/>
</dbReference>
<protein>
    <submittedName>
        <fullName evidence="2">Tripartite motif-containing protein 35-like</fullName>
    </submittedName>
</protein>
<evidence type="ECO:0000313" key="2">
    <source>
        <dbReference type="EMBL" id="KAG9269269.1"/>
    </source>
</evidence>
<dbReference type="PROSITE" id="PS50188">
    <property type="entry name" value="B302_SPRY"/>
    <property type="match status" value="1"/>
</dbReference>
<accession>A0A8T2LCZ3</accession>
<dbReference type="CDD" id="cd12893">
    <property type="entry name" value="SPRY_PRY_TRIM35"/>
    <property type="match status" value="1"/>
</dbReference>
<dbReference type="Gene3D" id="2.60.120.920">
    <property type="match status" value="1"/>
</dbReference>
<proteinExistence type="predicted"/>
<dbReference type="InterPro" id="IPR003879">
    <property type="entry name" value="Butyrophylin_SPRY"/>
</dbReference>
<organism evidence="2 3">
    <name type="scientific">Astyanax mexicanus</name>
    <name type="common">Blind cave fish</name>
    <name type="synonym">Astyanax fasciatus mexicanus</name>
    <dbReference type="NCBI Taxonomy" id="7994"/>
    <lineage>
        <taxon>Eukaryota</taxon>
        <taxon>Metazoa</taxon>
        <taxon>Chordata</taxon>
        <taxon>Craniata</taxon>
        <taxon>Vertebrata</taxon>
        <taxon>Euteleostomi</taxon>
        <taxon>Actinopterygii</taxon>
        <taxon>Neopterygii</taxon>
        <taxon>Teleostei</taxon>
        <taxon>Ostariophysi</taxon>
        <taxon>Characiformes</taxon>
        <taxon>Characoidei</taxon>
        <taxon>Acestrorhamphidae</taxon>
        <taxon>Acestrorhamphinae</taxon>
        <taxon>Astyanax</taxon>
    </lineage>
</organism>
<dbReference type="InterPro" id="IPR006574">
    <property type="entry name" value="PRY"/>
</dbReference>
<dbReference type="InterPro" id="IPR013320">
    <property type="entry name" value="ConA-like_dom_sf"/>
</dbReference>
<feature type="domain" description="B30.2/SPRY" evidence="1">
    <location>
        <begin position="40"/>
        <end position="232"/>
    </location>
</feature>
<dbReference type="SMART" id="SM00589">
    <property type="entry name" value="PRY"/>
    <property type="match status" value="1"/>
</dbReference>
<dbReference type="PANTHER" id="PTHR24103">
    <property type="entry name" value="E3 UBIQUITIN-PROTEIN LIGASE TRIM"/>
    <property type="match status" value="1"/>
</dbReference>
<dbReference type="InterPro" id="IPR043136">
    <property type="entry name" value="B30.2/SPRY_sf"/>
</dbReference>
<name>A0A8T2LCZ3_ASTMX</name>
<dbReference type="OrthoDB" id="6105938at2759"/>
<evidence type="ECO:0000259" key="1">
    <source>
        <dbReference type="PROSITE" id="PS50188"/>
    </source>
</evidence>
<gene>
    <name evidence="2" type="primary">TRIM69</name>
    <name evidence="2" type="ORF">AMEX_G16279</name>
</gene>
<dbReference type="SUPFAM" id="SSF49899">
    <property type="entry name" value="Concanavalin A-like lectins/glucanases"/>
    <property type="match status" value="1"/>
</dbReference>